<evidence type="ECO:0000313" key="2">
    <source>
        <dbReference type="EMBL" id="PRP77454.1"/>
    </source>
</evidence>
<dbReference type="Proteomes" id="UP000241769">
    <property type="component" value="Unassembled WGS sequence"/>
</dbReference>
<accession>A0A2P6N0J0</accession>
<reference evidence="2 3" key="1">
    <citation type="journal article" date="2018" name="Genome Biol. Evol.">
        <title>Multiple Roots of Fruiting Body Formation in Amoebozoa.</title>
        <authorList>
            <person name="Hillmann F."/>
            <person name="Forbes G."/>
            <person name="Novohradska S."/>
            <person name="Ferling I."/>
            <person name="Riege K."/>
            <person name="Groth M."/>
            <person name="Westermann M."/>
            <person name="Marz M."/>
            <person name="Spaller T."/>
            <person name="Winckler T."/>
            <person name="Schaap P."/>
            <person name="Glockner G."/>
        </authorList>
    </citation>
    <scope>NUCLEOTIDE SEQUENCE [LARGE SCALE GENOMIC DNA]</scope>
    <source>
        <strain evidence="2 3">Jena</strain>
    </source>
</reference>
<comment type="caution">
    <text evidence="2">The sequence shown here is derived from an EMBL/GenBank/DDBJ whole genome shotgun (WGS) entry which is preliminary data.</text>
</comment>
<organism evidence="2 3">
    <name type="scientific">Planoprotostelium fungivorum</name>
    <dbReference type="NCBI Taxonomy" id="1890364"/>
    <lineage>
        <taxon>Eukaryota</taxon>
        <taxon>Amoebozoa</taxon>
        <taxon>Evosea</taxon>
        <taxon>Variosea</taxon>
        <taxon>Cavosteliida</taxon>
        <taxon>Cavosteliaceae</taxon>
        <taxon>Planoprotostelium</taxon>
    </lineage>
</organism>
<dbReference type="InParanoid" id="A0A2P6N0J0"/>
<dbReference type="EMBL" id="MDYQ01000264">
    <property type="protein sequence ID" value="PRP77454.1"/>
    <property type="molecule type" value="Genomic_DNA"/>
</dbReference>
<proteinExistence type="predicted"/>
<sequence length="340" mass="37793">MSSSAYNRASLPPAAPGTIEGPITIADAATTSRILSEFGMLPTQTNQGTFSSQTVTYPVEQALAQPLLVRETVIAQPIETIAAQPLAAPLSAQPVLVEKTVLTQAPAQEVLAEPIRTIEAWVKGRLLWKRRTLSIQNQYLYTRKKANDEFYERRMDLTYSTFAAEQNSGKKKNGLYIDNPVTFNRIKLAFDDQKQMMEWATLMMLHRQQQLTKLGAIQQAAPTVVTQPVAQQPIIMQGYNNDVIVQGGYSNVMKGYSNPTQGYSNVQGYNNNVQGYNNNVQGYNNVAPVEGVYNNNMRSVLEQDLLQRQIMEKLHQENMNQAINGTALPSSSMPHPVLTQ</sequence>
<gene>
    <name evidence="2" type="ORF">PROFUN_14342</name>
</gene>
<protein>
    <submittedName>
        <fullName evidence="2">Putative membrane protein</fullName>
    </submittedName>
</protein>
<dbReference type="SUPFAM" id="SSF50729">
    <property type="entry name" value="PH domain-like"/>
    <property type="match status" value="1"/>
</dbReference>
<evidence type="ECO:0000256" key="1">
    <source>
        <dbReference type="SAM" id="MobiDB-lite"/>
    </source>
</evidence>
<name>A0A2P6N0J0_9EUKA</name>
<feature type="region of interest" description="Disordered" evidence="1">
    <location>
        <begin position="1"/>
        <end position="20"/>
    </location>
</feature>
<dbReference type="AlphaFoldDB" id="A0A2P6N0J0"/>
<evidence type="ECO:0000313" key="3">
    <source>
        <dbReference type="Proteomes" id="UP000241769"/>
    </source>
</evidence>
<keyword evidence="3" id="KW-1185">Reference proteome</keyword>